<dbReference type="EMBL" id="OU898279">
    <property type="protein sequence ID" value="CAG9832597.1"/>
    <property type="molecule type" value="Genomic_DNA"/>
</dbReference>
<name>A0A9N9X9E1_DIABA</name>
<organism evidence="1 2">
    <name type="scientific">Diabrotica balteata</name>
    <name type="common">Banded cucumber beetle</name>
    <dbReference type="NCBI Taxonomy" id="107213"/>
    <lineage>
        <taxon>Eukaryota</taxon>
        <taxon>Metazoa</taxon>
        <taxon>Ecdysozoa</taxon>
        <taxon>Arthropoda</taxon>
        <taxon>Hexapoda</taxon>
        <taxon>Insecta</taxon>
        <taxon>Pterygota</taxon>
        <taxon>Neoptera</taxon>
        <taxon>Endopterygota</taxon>
        <taxon>Coleoptera</taxon>
        <taxon>Polyphaga</taxon>
        <taxon>Cucujiformia</taxon>
        <taxon>Chrysomeloidea</taxon>
        <taxon>Chrysomelidae</taxon>
        <taxon>Galerucinae</taxon>
        <taxon>Diabroticina</taxon>
        <taxon>Diabroticites</taxon>
        <taxon>Diabrotica</taxon>
    </lineage>
</organism>
<dbReference type="SUPFAM" id="SSF46938">
    <property type="entry name" value="CRAL/TRIO N-terminal domain"/>
    <property type="match status" value="1"/>
</dbReference>
<gene>
    <name evidence="1" type="ORF">DIABBA_LOCUS6061</name>
</gene>
<dbReference type="Proteomes" id="UP001153709">
    <property type="component" value="Chromosome 4"/>
</dbReference>
<evidence type="ECO:0000313" key="2">
    <source>
        <dbReference type="Proteomes" id="UP001153709"/>
    </source>
</evidence>
<proteinExistence type="predicted"/>
<sequence length="101" mass="12023">MEETENFLVTDHKKVWTNFGKTEEAVSKDVKIIQDWIKCNHYFPEIPNDIMIQHFLVNCNFSIERTKQCLDMYYAVRIVIPEMYNYINPTSSYMAAAYELV</sequence>
<protein>
    <submittedName>
        <fullName evidence="1">Uncharacterized protein</fullName>
    </submittedName>
</protein>
<accession>A0A9N9X9E1</accession>
<keyword evidence="2" id="KW-1185">Reference proteome</keyword>
<dbReference type="InterPro" id="IPR036273">
    <property type="entry name" value="CRAL/TRIO_N_dom_sf"/>
</dbReference>
<dbReference type="AlphaFoldDB" id="A0A9N9X9E1"/>
<evidence type="ECO:0000313" key="1">
    <source>
        <dbReference type="EMBL" id="CAG9832597.1"/>
    </source>
</evidence>
<dbReference type="OrthoDB" id="7007823at2759"/>
<reference evidence="1" key="1">
    <citation type="submission" date="2022-01" db="EMBL/GenBank/DDBJ databases">
        <authorList>
            <person name="King R."/>
        </authorList>
    </citation>
    <scope>NUCLEOTIDE SEQUENCE</scope>
</reference>